<evidence type="ECO:0000313" key="2">
    <source>
        <dbReference type="EMBL" id="AYG95006.1"/>
    </source>
</evidence>
<dbReference type="PANTHER" id="PTHR38590">
    <property type="entry name" value="BLL0828 PROTEIN"/>
    <property type="match status" value="1"/>
</dbReference>
<dbReference type="PANTHER" id="PTHR38590:SF1">
    <property type="entry name" value="BLL0828 PROTEIN"/>
    <property type="match status" value="1"/>
</dbReference>
<sequence length="116" mass="13920">MDDWLHDRARTMRREPALCERRLWAILRDRRLERLKFRRQVVIGRYVADFLCLRHRLIVEADGPHHDARAEDAARDEWLRGQGFRVLRFPNQQIENRSHEVLAAILAAVNEKLTRD</sequence>
<dbReference type="InterPro" id="IPR011335">
    <property type="entry name" value="Restrct_endonuc-II-like"/>
</dbReference>
<feature type="domain" description="DUF559" evidence="1">
    <location>
        <begin position="6"/>
        <end position="109"/>
    </location>
</feature>
<dbReference type="EMBL" id="CP032707">
    <property type="protein sequence ID" value="AYG95006.1"/>
    <property type="molecule type" value="Genomic_DNA"/>
</dbReference>
<dbReference type="AlphaFoldDB" id="A0A494RNI8"/>
<gene>
    <name evidence="2" type="ORF">D8I30_07295</name>
</gene>
<protein>
    <submittedName>
        <fullName evidence="2">DUF559 domain-containing protein</fullName>
    </submittedName>
</protein>
<evidence type="ECO:0000259" key="1">
    <source>
        <dbReference type="Pfam" id="PF04480"/>
    </source>
</evidence>
<dbReference type="Gene3D" id="3.40.960.10">
    <property type="entry name" value="VSR Endonuclease"/>
    <property type="match status" value="1"/>
</dbReference>
<evidence type="ECO:0000313" key="3">
    <source>
        <dbReference type="Proteomes" id="UP000276984"/>
    </source>
</evidence>
<organism evidence="2 3">
    <name type="scientific">Brevundimonas naejangsanensis</name>
    <dbReference type="NCBI Taxonomy" id="588932"/>
    <lineage>
        <taxon>Bacteria</taxon>
        <taxon>Pseudomonadati</taxon>
        <taxon>Pseudomonadota</taxon>
        <taxon>Alphaproteobacteria</taxon>
        <taxon>Caulobacterales</taxon>
        <taxon>Caulobacteraceae</taxon>
        <taxon>Brevundimonas</taxon>
    </lineage>
</organism>
<dbReference type="Pfam" id="PF04480">
    <property type="entry name" value="DUF559"/>
    <property type="match status" value="1"/>
</dbReference>
<name>A0A494RNI8_9CAUL</name>
<dbReference type="OrthoDB" id="9798754at2"/>
<dbReference type="RefSeq" id="WP_121482154.1">
    <property type="nucleotide sequence ID" value="NZ_CP032707.1"/>
</dbReference>
<proteinExistence type="predicted"/>
<keyword evidence="3" id="KW-1185">Reference proteome</keyword>
<dbReference type="InterPro" id="IPR047216">
    <property type="entry name" value="Endonuclease_DUF559_bact"/>
</dbReference>
<dbReference type="SUPFAM" id="SSF52980">
    <property type="entry name" value="Restriction endonuclease-like"/>
    <property type="match status" value="1"/>
</dbReference>
<dbReference type="InterPro" id="IPR007569">
    <property type="entry name" value="DUF559"/>
</dbReference>
<dbReference type="Proteomes" id="UP000276984">
    <property type="component" value="Chromosome"/>
</dbReference>
<dbReference type="CDD" id="cd01038">
    <property type="entry name" value="Endonuclease_DUF559"/>
    <property type="match status" value="1"/>
</dbReference>
<accession>A0A494RNI8</accession>
<reference evidence="2 3" key="1">
    <citation type="submission" date="2018-10" db="EMBL/GenBank/DDBJ databases">
        <title>Complete genome sequence of Brevundimonas naejangsanensis BRV3.</title>
        <authorList>
            <person name="Berrios L."/>
            <person name="Ely B."/>
        </authorList>
    </citation>
    <scope>NUCLEOTIDE SEQUENCE [LARGE SCALE GENOMIC DNA]</scope>
    <source>
        <strain evidence="2 3">BRV3</strain>
    </source>
</reference>